<sequence>MIDIVLLQEPLIQQHKVYAFEENRQIHKGDRAGAAVIILNEELRIINTSDYVVTIKISKKDETCAITVVSAYFKYNMPTLCFVEKLHTILENERRVLIGADINAHSKLWHCADQNDRGRTVEGLIEDHDLRIANRRTQLMAYEREGMGSSNIDVTLSTSNISDQISGWSVSNNTDSDHNTLMYTLKIDSRRLPEGVNNMYNTRKADWSKFTTKLQENKQEIDETTINAFAKSLVRAIQSSAKASMPSGSCKRRSGKQPWWNDHLTKLKKILDRNRRNGLNTTNKPEYNALRNAYLKEIRSAKMAAWRCFSNDININAWGKAFRWAKKGTKRPNILSTMVDTNGDMTTTWDDTAELLLETFFPRRNR</sequence>
<comment type="caution">
    <text evidence="2">The sequence shown here is derived from an EMBL/GenBank/DDBJ whole genome shotgun (WGS) entry which is preliminary data.</text>
</comment>
<dbReference type="Proteomes" id="UP001160148">
    <property type="component" value="Unassembled WGS sequence"/>
</dbReference>
<dbReference type="PANTHER" id="PTHR33273">
    <property type="entry name" value="DOMAIN-CONTAINING PROTEIN, PUTATIVE-RELATED"/>
    <property type="match status" value="1"/>
</dbReference>
<dbReference type="GO" id="GO:0003824">
    <property type="term" value="F:catalytic activity"/>
    <property type="evidence" value="ECO:0007669"/>
    <property type="project" value="InterPro"/>
</dbReference>
<proteinExistence type="predicted"/>
<dbReference type="InterPro" id="IPR005135">
    <property type="entry name" value="Endo/exonuclease/phosphatase"/>
</dbReference>
<dbReference type="Gene3D" id="3.60.10.10">
    <property type="entry name" value="Endonuclease/exonuclease/phosphatase"/>
    <property type="match status" value="1"/>
</dbReference>
<dbReference type="Pfam" id="PF14529">
    <property type="entry name" value="Exo_endo_phos_2"/>
    <property type="match status" value="1"/>
</dbReference>
<evidence type="ECO:0000313" key="2">
    <source>
        <dbReference type="EMBL" id="CAI6373746.1"/>
    </source>
</evidence>
<evidence type="ECO:0000313" key="3">
    <source>
        <dbReference type="Proteomes" id="UP001160148"/>
    </source>
</evidence>
<gene>
    <name evidence="2" type="ORF">MEUPH1_LOCUS27450</name>
</gene>
<evidence type="ECO:0000259" key="1">
    <source>
        <dbReference type="Pfam" id="PF14529"/>
    </source>
</evidence>
<dbReference type="EMBL" id="CARXXK010001120">
    <property type="protein sequence ID" value="CAI6373746.1"/>
    <property type="molecule type" value="Genomic_DNA"/>
</dbReference>
<dbReference type="PANTHER" id="PTHR33273:SF2">
    <property type="entry name" value="ENDONUCLEASE_EXONUCLEASE_PHOSPHATASE DOMAIN-CONTAINING PROTEIN"/>
    <property type="match status" value="1"/>
</dbReference>
<dbReference type="SUPFAM" id="SSF56219">
    <property type="entry name" value="DNase I-like"/>
    <property type="match status" value="1"/>
</dbReference>
<reference evidence="2 3" key="1">
    <citation type="submission" date="2023-01" db="EMBL/GenBank/DDBJ databases">
        <authorList>
            <person name="Whitehead M."/>
        </authorList>
    </citation>
    <scope>NUCLEOTIDE SEQUENCE [LARGE SCALE GENOMIC DNA]</scope>
</reference>
<name>A0AAV0Y2T2_9HEMI</name>
<dbReference type="InterPro" id="IPR036691">
    <property type="entry name" value="Endo/exonu/phosph_ase_sf"/>
</dbReference>
<keyword evidence="3" id="KW-1185">Reference proteome</keyword>
<organism evidence="2 3">
    <name type="scientific">Macrosiphum euphorbiae</name>
    <name type="common">potato aphid</name>
    <dbReference type="NCBI Taxonomy" id="13131"/>
    <lineage>
        <taxon>Eukaryota</taxon>
        <taxon>Metazoa</taxon>
        <taxon>Ecdysozoa</taxon>
        <taxon>Arthropoda</taxon>
        <taxon>Hexapoda</taxon>
        <taxon>Insecta</taxon>
        <taxon>Pterygota</taxon>
        <taxon>Neoptera</taxon>
        <taxon>Paraneoptera</taxon>
        <taxon>Hemiptera</taxon>
        <taxon>Sternorrhyncha</taxon>
        <taxon>Aphidomorpha</taxon>
        <taxon>Aphidoidea</taxon>
        <taxon>Aphididae</taxon>
        <taxon>Macrosiphini</taxon>
        <taxon>Macrosiphum</taxon>
    </lineage>
</organism>
<protein>
    <recommendedName>
        <fullName evidence="1">Endonuclease/exonuclease/phosphatase domain-containing protein</fullName>
    </recommendedName>
</protein>
<dbReference type="AlphaFoldDB" id="A0AAV0Y2T2"/>
<accession>A0AAV0Y2T2</accession>
<feature type="domain" description="Endonuclease/exonuclease/phosphatase" evidence="1">
    <location>
        <begin position="67"/>
        <end position="180"/>
    </location>
</feature>